<organism evidence="1 2">
    <name type="scientific">Aspergillus pseudodeflectus</name>
    <dbReference type="NCBI Taxonomy" id="176178"/>
    <lineage>
        <taxon>Eukaryota</taxon>
        <taxon>Fungi</taxon>
        <taxon>Dikarya</taxon>
        <taxon>Ascomycota</taxon>
        <taxon>Pezizomycotina</taxon>
        <taxon>Eurotiomycetes</taxon>
        <taxon>Eurotiomycetidae</taxon>
        <taxon>Eurotiales</taxon>
        <taxon>Aspergillaceae</taxon>
        <taxon>Aspergillus</taxon>
        <taxon>Aspergillus subgen. Nidulantes</taxon>
    </lineage>
</organism>
<accession>A0ABR4JDV4</accession>
<dbReference type="GeneID" id="98162429"/>
<gene>
    <name evidence="1" type="ORF">BJX68DRAFT_272716</name>
</gene>
<evidence type="ECO:0000313" key="1">
    <source>
        <dbReference type="EMBL" id="KAL2838223.1"/>
    </source>
</evidence>
<dbReference type="EMBL" id="JBFXLR010000087">
    <property type="protein sequence ID" value="KAL2838223.1"/>
    <property type="molecule type" value="Genomic_DNA"/>
</dbReference>
<keyword evidence="2" id="KW-1185">Reference proteome</keyword>
<dbReference type="RefSeq" id="XP_070892921.1">
    <property type="nucleotide sequence ID" value="XM_071047265.1"/>
</dbReference>
<proteinExistence type="predicted"/>
<comment type="caution">
    <text evidence="1">The sequence shown here is derived from an EMBL/GenBank/DDBJ whole genome shotgun (WGS) entry which is preliminary data.</text>
</comment>
<sequence>MSRRKVVYDTAEGWTSSDGDAAMQDSNISPVHFILGHDVSSSSISTPKPSLETGDGFDTIMRTALLCLPASISHSSHNASVELAISSHATCLDGMDQPWTGPLLQVPAMEACCSDIPELSHTQVNGTTPSLVERTTVPGTPPPLILEDDMEPLDFAVMGIYDSDNDEPDDYDDYDDPGVPDDAGRIKTWEDCGYNVHWIEIDDQINPGYSHHAWQLDCTFFTARELEPMRNQPDGRFRVKVAQILKQFMVYSADPKKRAIVSHFHGEQLSDLTEQVCAVFDPNTKELLSTTGLNDPAKLLHELPSVTENDLMMNDTVTVAPPGINVMIHRNLTDMTMANVTVRAARSGQAILQAHLISSNVWLVWAGFAKFATRMLLRIPLFPVRMGAEYVHALVASPQIQ</sequence>
<name>A0ABR4JDV4_9EURO</name>
<evidence type="ECO:0000313" key="2">
    <source>
        <dbReference type="Proteomes" id="UP001610444"/>
    </source>
</evidence>
<protein>
    <submittedName>
        <fullName evidence="1">Uncharacterized protein</fullName>
    </submittedName>
</protein>
<dbReference type="Proteomes" id="UP001610444">
    <property type="component" value="Unassembled WGS sequence"/>
</dbReference>
<reference evidence="1 2" key="1">
    <citation type="submission" date="2024-07" db="EMBL/GenBank/DDBJ databases">
        <title>Section-level genome sequencing and comparative genomics of Aspergillus sections Usti and Cavernicolus.</title>
        <authorList>
            <consortium name="Lawrence Berkeley National Laboratory"/>
            <person name="Nybo J.L."/>
            <person name="Vesth T.C."/>
            <person name="Theobald S."/>
            <person name="Frisvad J.C."/>
            <person name="Larsen T.O."/>
            <person name="Kjaerboelling I."/>
            <person name="Rothschild-Mancinelli K."/>
            <person name="Lyhne E.K."/>
            <person name="Kogle M.E."/>
            <person name="Barry K."/>
            <person name="Clum A."/>
            <person name="Na H."/>
            <person name="Ledsgaard L."/>
            <person name="Lin J."/>
            <person name="Lipzen A."/>
            <person name="Kuo A."/>
            <person name="Riley R."/>
            <person name="Mondo S."/>
            <person name="LaButti K."/>
            <person name="Haridas S."/>
            <person name="Pangalinan J."/>
            <person name="Salamov A.A."/>
            <person name="Simmons B.A."/>
            <person name="Magnuson J.K."/>
            <person name="Chen J."/>
            <person name="Drula E."/>
            <person name="Henrissat B."/>
            <person name="Wiebenga A."/>
            <person name="Lubbers R.J."/>
            <person name="Gomes A.C."/>
            <person name="Macurrencykelacurrency M.R."/>
            <person name="Stajich J."/>
            <person name="Grigoriev I.V."/>
            <person name="Mortensen U.H."/>
            <person name="De vries R.P."/>
            <person name="Baker S.E."/>
            <person name="Andersen M.R."/>
        </authorList>
    </citation>
    <scope>NUCLEOTIDE SEQUENCE [LARGE SCALE GENOMIC DNA]</scope>
    <source>
        <strain evidence="1 2">CBS 756.74</strain>
    </source>
</reference>